<name>A0ACC6P4T7_9BURK</name>
<keyword evidence="1" id="KW-0378">Hydrolase</keyword>
<comment type="caution">
    <text evidence="1">The sequence shown here is derived from an EMBL/GenBank/DDBJ whole genome shotgun (WGS) entry which is preliminary data.</text>
</comment>
<dbReference type="Proteomes" id="UP001364695">
    <property type="component" value="Unassembled WGS sequence"/>
</dbReference>
<gene>
    <name evidence="1" type="ORF">RV045_10465</name>
</gene>
<reference evidence="1" key="1">
    <citation type="submission" date="2023-10" db="EMBL/GenBank/DDBJ databases">
        <title>Amphibacter perezi, gen. nov., sp. nov. a novel taxa of the family Comamonadaceae, class Betaproteobacteria isolated from the skin microbiota of Pelophylax perezi from different populations.</title>
        <authorList>
            <person name="Costa S."/>
            <person name="Proenca D.N."/>
            <person name="Lopes I."/>
            <person name="Morais P.V."/>
        </authorList>
    </citation>
    <scope>NUCLEOTIDE SEQUENCE</scope>
    <source>
        <strain evidence="1">SL12-8</strain>
    </source>
</reference>
<protein>
    <submittedName>
        <fullName evidence="1">Gamma-glutamyl-gamma-aminobutyrate hydrolase family protein</fullName>
    </submittedName>
</protein>
<dbReference type="EMBL" id="JAWDIE010000016">
    <property type="protein sequence ID" value="MEJ7138844.1"/>
    <property type="molecule type" value="Genomic_DNA"/>
</dbReference>
<proteinExistence type="predicted"/>
<accession>A0ACC6P4T7</accession>
<evidence type="ECO:0000313" key="1">
    <source>
        <dbReference type="EMBL" id="MEJ7138844.1"/>
    </source>
</evidence>
<sequence length="240" mass="25740">MTPDAPLVGLSTYPVNDRGQFTMPSSYVLAVQRAGGIPVLLPPVSPAPVDAWLERLDALVLTGGGDIAPAHFGESAVHDTVYNTSDERDASELALVHAVLERRLPLLAICRGLQILNTALGGTLHQHLPDVVGEDTLHRRQQMEPIEHAVRVAPDSHLAGLIGESVTTQSWHHQAIAELAPGLQAVAWAPDGIIEAVELSGHPELMAVQWHPELSAPQDAGQQRLFDHLISSARVYRAAA</sequence>
<keyword evidence="2" id="KW-1185">Reference proteome</keyword>
<organism evidence="1 2">
    <name type="scientific">Amphibiibacter pelophylacis</name>
    <dbReference type="NCBI Taxonomy" id="1799477"/>
    <lineage>
        <taxon>Bacteria</taxon>
        <taxon>Pseudomonadati</taxon>
        <taxon>Pseudomonadota</taxon>
        <taxon>Betaproteobacteria</taxon>
        <taxon>Burkholderiales</taxon>
        <taxon>Sphaerotilaceae</taxon>
        <taxon>Amphibiibacter</taxon>
    </lineage>
</organism>
<evidence type="ECO:0000313" key="2">
    <source>
        <dbReference type="Proteomes" id="UP001364695"/>
    </source>
</evidence>